<dbReference type="PANTHER" id="PTHR11614">
    <property type="entry name" value="PHOSPHOLIPASE-RELATED"/>
    <property type="match status" value="1"/>
</dbReference>
<protein>
    <recommendedName>
        <fullName evidence="1">Serine aminopeptidase S33 domain-containing protein</fullName>
    </recommendedName>
</protein>
<dbReference type="InterPro" id="IPR051044">
    <property type="entry name" value="MAG_DAG_Lipase"/>
</dbReference>
<name>A0AAQ3M0X9_9PEZI</name>
<reference evidence="2 3" key="1">
    <citation type="submission" date="2023-11" db="EMBL/GenBank/DDBJ databases">
        <title>An acidophilic fungus is an integral part of prey digestion in a carnivorous sundew plant.</title>
        <authorList>
            <person name="Tsai I.J."/>
        </authorList>
    </citation>
    <scope>NUCLEOTIDE SEQUENCE [LARGE SCALE GENOMIC DNA]</scope>
    <source>
        <strain evidence="2">169a</strain>
    </source>
</reference>
<keyword evidence="3" id="KW-1185">Reference proteome</keyword>
<evidence type="ECO:0000313" key="2">
    <source>
        <dbReference type="EMBL" id="WPG97820.1"/>
    </source>
</evidence>
<gene>
    <name evidence="2" type="ORF">R9X50_00060100</name>
</gene>
<dbReference type="Proteomes" id="UP001303373">
    <property type="component" value="Chromosome 1"/>
</dbReference>
<dbReference type="Gene3D" id="3.40.50.1820">
    <property type="entry name" value="alpha/beta hydrolase"/>
    <property type="match status" value="1"/>
</dbReference>
<sequence>MLDLRRGFRFEQAEASTPCEKNQKHQLHNSKLGLTMTSTPTEEGWLSTPDGHKLYTKTWTATTPRKARLVFIHGFSDHCNTQDVLFPHLAAQGIEIHTFDQRGWGRSVHEPKQKGQTGSTKRVMDDITVFLRSLPAGDVPLFLMGHSMGGAQTIVYAATGPKDVLSGFRGVLVEAPFIALHKSARPWKSTVVLGRLAGKLLPNMHLVNKLDPRKLARDPEVGKAFVADPLCHETGTLEGLAGMLDRAGDIEGGRVIVKDGMGEGGKTRLWVGHGTADEICDFGACKTWFDSVKVEDKQMRVYEGWYHKLHQEPGDDKVQFTNEVAKWILDRSGPLEELDGTKAKL</sequence>
<dbReference type="SUPFAM" id="SSF53474">
    <property type="entry name" value="alpha/beta-Hydrolases"/>
    <property type="match status" value="1"/>
</dbReference>
<organism evidence="2 3">
    <name type="scientific">Acrodontium crateriforme</name>
    <dbReference type="NCBI Taxonomy" id="150365"/>
    <lineage>
        <taxon>Eukaryota</taxon>
        <taxon>Fungi</taxon>
        <taxon>Dikarya</taxon>
        <taxon>Ascomycota</taxon>
        <taxon>Pezizomycotina</taxon>
        <taxon>Dothideomycetes</taxon>
        <taxon>Dothideomycetidae</taxon>
        <taxon>Mycosphaerellales</taxon>
        <taxon>Teratosphaeriaceae</taxon>
        <taxon>Acrodontium</taxon>
    </lineage>
</organism>
<dbReference type="InterPro" id="IPR022742">
    <property type="entry name" value="Hydrolase_4"/>
</dbReference>
<evidence type="ECO:0000313" key="3">
    <source>
        <dbReference type="Proteomes" id="UP001303373"/>
    </source>
</evidence>
<proteinExistence type="predicted"/>
<dbReference type="Pfam" id="PF12146">
    <property type="entry name" value="Hydrolase_4"/>
    <property type="match status" value="1"/>
</dbReference>
<dbReference type="AlphaFoldDB" id="A0AAQ3M0X9"/>
<feature type="domain" description="Serine aminopeptidase S33" evidence="1">
    <location>
        <begin position="64"/>
        <end position="313"/>
    </location>
</feature>
<accession>A0AAQ3M0X9</accession>
<dbReference type="EMBL" id="CP138580">
    <property type="protein sequence ID" value="WPG97820.1"/>
    <property type="molecule type" value="Genomic_DNA"/>
</dbReference>
<dbReference type="InterPro" id="IPR029058">
    <property type="entry name" value="AB_hydrolase_fold"/>
</dbReference>
<evidence type="ECO:0000259" key="1">
    <source>
        <dbReference type="Pfam" id="PF12146"/>
    </source>
</evidence>